<dbReference type="SUPFAM" id="SSF52833">
    <property type="entry name" value="Thioredoxin-like"/>
    <property type="match status" value="1"/>
</dbReference>
<evidence type="ECO:0000259" key="2">
    <source>
        <dbReference type="PROSITE" id="PS51352"/>
    </source>
</evidence>
<feature type="signal peptide" evidence="1">
    <location>
        <begin position="1"/>
        <end position="17"/>
    </location>
</feature>
<dbReference type="CDD" id="cd02947">
    <property type="entry name" value="TRX_family"/>
    <property type="match status" value="1"/>
</dbReference>
<dbReference type="Pfam" id="PF13899">
    <property type="entry name" value="Thioredoxin_7"/>
    <property type="match status" value="1"/>
</dbReference>
<accession>A0ABW9ZDC3</accession>
<protein>
    <submittedName>
        <fullName evidence="3">Thioredoxin fold domain-containing protein</fullName>
    </submittedName>
</protein>
<comment type="caution">
    <text evidence="3">The sequence shown here is derived from an EMBL/GenBank/DDBJ whole genome shotgun (WGS) entry which is preliminary data.</text>
</comment>
<reference evidence="4" key="1">
    <citation type="submission" date="2020-01" db="EMBL/GenBank/DDBJ databases">
        <title>Sphingomonas sp. strain CSW-10.</title>
        <authorList>
            <person name="Chen W.-M."/>
        </authorList>
    </citation>
    <scope>NUCLEOTIDE SEQUENCE [LARGE SCALE GENOMIC DNA]</scope>
    <source>
        <strain evidence="4">NST-5</strain>
    </source>
</reference>
<dbReference type="PROSITE" id="PS51352">
    <property type="entry name" value="THIOREDOXIN_2"/>
    <property type="match status" value="1"/>
</dbReference>
<keyword evidence="1" id="KW-0732">Signal</keyword>
<dbReference type="Proteomes" id="UP000798602">
    <property type="component" value="Unassembled WGS sequence"/>
</dbReference>
<organism evidence="3 4">
    <name type="scientific">Flavobacterium ichthyis</name>
    <dbReference type="NCBI Taxonomy" id="2698827"/>
    <lineage>
        <taxon>Bacteria</taxon>
        <taxon>Pseudomonadati</taxon>
        <taxon>Bacteroidota</taxon>
        <taxon>Flavobacteriia</taxon>
        <taxon>Flavobacteriales</taxon>
        <taxon>Flavobacteriaceae</taxon>
        <taxon>Flavobacterium</taxon>
    </lineage>
</organism>
<dbReference type="EMBL" id="JAABLM010000022">
    <property type="protein sequence ID" value="NBL66080.1"/>
    <property type="molecule type" value="Genomic_DNA"/>
</dbReference>
<dbReference type="InterPro" id="IPR036249">
    <property type="entry name" value="Thioredoxin-like_sf"/>
</dbReference>
<sequence>MKKLIALLFLISNLGWAQTIVFNQKLEKAKAEHKEILLYFSGSDWCAPCVKFKKFMVNTDEFQAFATKNLILYNADFPRQSKNKLAKDVENENNALAEKYNPKGLFPLILLLDANGNVVKKWEGYPKESLTKFIENLKN</sequence>
<name>A0ABW9ZDC3_9FLAO</name>
<feature type="domain" description="Thioredoxin" evidence="2">
    <location>
        <begin position="5"/>
        <end position="139"/>
    </location>
</feature>
<dbReference type="RefSeq" id="WP_166537896.1">
    <property type="nucleotide sequence ID" value="NZ_JAABLM010000022.1"/>
</dbReference>
<dbReference type="Gene3D" id="3.40.30.10">
    <property type="entry name" value="Glutaredoxin"/>
    <property type="match status" value="1"/>
</dbReference>
<evidence type="ECO:0000256" key="1">
    <source>
        <dbReference type="SAM" id="SignalP"/>
    </source>
</evidence>
<evidence type="ECO:0000313" key="3">
    <source>
        <dbReference type="EMBL" id="NBL66080.1"/>
    </source>
</evidence>
<dbReference type="InterPro" id="IPR013766">
    <property type="entry name" value="Thioredoxin_domain"/>
</dbReference>
<feature type="chain" id="PRO_5046403153" evidence="1">
    <location>
        <begin position="18"/>
        <end position="139"/>
    </location>
</feature>
<gene>
    <name evidence="3" type="ORF">GV828_12815</name>
</gene>
<keyword evidence="4" id="KW-1185">Reference proteome</keyword>
<proteinExistence type="predicted"/>
<evidence type="ECO:0000313" key="4">
    <source>
        <dbReference type="Proteomes" id="UP000798602"/>
    </source>
</evidence>